<protein>
    <submittedName>
        <fullName evidence="6">LysR family transcriptional regulator</fullName>
    </submittedName>
</protein>
<keyword evidence="3" id="KW-0238">DNA-binding</keyword>
<dbReference type="PANTHER" id="PTHR30537:SF3">
    <property type="entry name" value="TRANSCRIPTIONAL REGULATORY PROTEIN"/>
    <property type="match status" value="1"/>
</dbReference>
<evidence type="ECO:0000256" key="4">
    <source>
        <dbReference type="ARBA" id="ARBA00023163"/>
    </source>
</evidence>
<keyword evidence="4" id="KW-0804">Transcription</keyword>
<evidence type="ECO:0000256" key="3">
    <source>
        <dbReference type="ARBA" id="ARBA00023125"/>
    </source>
</evidence>
<dbReference type="Pfam" id="PF00126">
    <property type="entry name" value="HTH_1"/>
    <property type="match status" value="1"/>
</dbReference>
<dbReference type="PRINTS" id="PR00039">
    <property type="entry name" value="HTHLYSR"/>
</dbReference>
<dbReference type="Proteomes" id="UP001273505">
    <property type="component" value="Unassembled WGS sequence"/>
</dbReference>
<comment type="caution">
    <text evidence="6">The sequence shown here is derived from an EMBL/GenBank/DDBJ whole genome shotgun (WGS) entry which is preliminary data.</text>
</comment>
<evidence type="ECO:0000256" key="1">
    <source>
        <dbReference type="ARBA" id="ARBA00009437"/>
    </source>
</evidence>
<dbReference type="PANTHER" id="PTHR30537">
    <property type="entry name" value="HTH-TYPE TRANSCRIPTIONAL REGULATOR"/>
    <property type="match status" value="1"/>
</dbReference>
<dbReference type="Gene3D" id="3.40.190.290">
    <property type="match status" value="1"/>
</dbReference>
<dbReference type="CDD" id="cd05466">
    <property type="entry name" value="PBP2_LTTR_substrate"/>
    <property type="match status" value="1"/>
</dbReference>
<comment type="similarity">
    <text evidence="1">Belongs to the LysR transcriptional regulatory family.</text>
</comment>
<dbReference type="InterPro" id="IPR036388">
    <property type="entry name" value="WH-like_DNA-bd_sf"/>
</dbReference>
<dbReference type="PROSITE" id="PS50931">
    <property type="entry name" value="HTH_LYSR"/>
    <property type="match status" value="1"/>
</dbReference>
<evidence type="ECO:0000256" key="2">
    <source>
        <dbReference type="ARBA" id="ARBA00023015"/>
    </source>
</evidence>
<gene>
    <name evidence="6" type="ORF">SCD92_19045</name>
</gene>
<reference evidence="6 7" key="1">
    <citation type="submission" date="2023-11" db="EMBL/GenBank/DDBJ databases">
        <title>Gilvimarinus fulvus sp. nov., isolated from the surface of Kelp.</title>
        <authorList>
            <person name="Sun Y.Y."/>
            <person name="Gong Y."/>
            <person name="Du Z.J."/>
        </authorList>
    </citation>
    <scope>NUCLEOTIDE SEQUENCE [LARGE SCALE GENOMIC DNA]</scope>
    <source>
        <strain evidence="6 7">SDUM040013</strain>
    </source>
</reference>
<dbReference type="Pfam" id="PF03466">
    <property type="entry name" value="LysR_substrate"/>
    <property type="match status" value="1"/>
</dbReference>
<dbReference type="RefSeq" id="WP_302722339.1">
    <property type="nucleotide sequence ID" value="NZ_JAULRU010000520.1"/>
</dbReference>
<dbReference type="InterPro" id="IPR036390">
    <property type="entry name" value="WH_DNA-bd_sf"/>
</dbReference>
<evidence type="ECO:0000313" key="6">
    <source>
        <dbReference type="EMBL" id="MDX6851474.1"/>
    </source>
</evidence>
<evidence type="ECO:0000313" key="7">
    <source>
        <dbReference type="Proteomes" id="UP001273505"/>
    </source>
</evidence>
<dbReference type="SUPFAM" id="SSF53850">
    <property type="entry name" value="Periplasmic binding protein-like II"/>
    <property type="match status" value="1"/>
</dbReference>
<proteinExistence type="inferred from homology"/>
<keyword evidence="7" id="KW-1185">Reference proteome</keyword>
<name>A0ABU4S2S1_9GAMM</name>
<dbReference type="InterPro" id="IPR000847">
    <property type="entry name" value="LysR_HTH_N"/>
</dbReference>
<dbReference type="SUPFAM" id="SSF46785">
    <property type="entry name" value="Winged helix' DNA-binding domain"/>
    <property type="match status" value="1"/>
</dbReference>
<sequence length="295" mass="32529">MDWRGVNFDWNHARAFLVTAQEGSLSAAARVLGVAQPTLGRQVRALEQELDVALFERYGRGLELTPTGISLLDHVRSMADAANQLSLQAAGQNEAVAGRVRVSATDSMAAYLLPSILRDLRAAYPKITVELLATNTLSDLRRREADIALRAAEPTQPDLIARRLKDFHAYLYATPEYLRQRRTGNSIADLVDCEFIGFDDNTELLKQFNARGLAIGSDHFCVATENHTVHWELVKAGMGVGITMSAIGDAEPGVVRACDDFQPYVGSLWLVSHRELRHTRRVKAVFGFLAGRLTA</sequence>
<keyword evidence="2" id="KW-0805">Transcription regulation</keyword>
<dbReference type="Gene3D" id="1.10.10.10">
    <property type="entry name" value="Winged helix-like DNA-binding domain superfamily/Winged helix DNA-binding domain"/>
    <property type="match status" value="1"/>
</dbReference>
<dbReference type="InterPro" id="IPR005119">
    <property type="entry name" value="LysR_subst-bd"/>
</dbReference>
<dbReference type="EMBL" id="JAXAFO010000063">
    <property type="protein sequence ID" value="MDX6851474.1"/>
    <property type="molecule type" value="Genomic_DNA"/>
</dbReference>
<organism evidence="6 7">
    <name type="scientific">Gilvimarinus gilvus</name>
    <dbReference type="NCBI Taxonomy" id="3058038"/>
    <lineage>
        <taxon>Bacteria</taxon>
        <taxon>Pseudomonadati</taxon>
        <taxon>Pseudomonadota</taxon>
        <taxon>Gammaproteobacteria</taxon>
        <taxon>Cellvibrionales</taxon>
        <taxon>Cellvibrionaceae</taxon>
        <taxon>Gilvimarinus</taxon>
    </lineage>
</organism>
<accession>A0ABU4S2S1</accession>
<dbReference type="InterPro" id="IPR058163">
    <property type="entry name" value="LysR-type_TF_proteobact-type"/>
</dbReference>
<evidence type="ECO:0000259" key="5">
    <source>
        <dbReference type="PROSITE" id="PS50931"/>
    </source>
</evidence>
<feature type="domain" description="HTH lysR-type" evidence="5">
    <location>
        <begin position="8"/>
        <end position="65"/>
    </location>
</feature>